<dbReference type="RefSeq" id="WP_145089198.1">
    <property type="nucleotide sequence ID" value="NZ_CP036274.1"/>
</dbReference>
<dbReference type="InterPro" id="IPR001940">
    <property type="entry name" value="Peptidase_S1C"/>
</dbReference>
<dbReference type="Proteomes" id="UP000315017">
    <property type="component" value="Chromosome"/>
</dbReference>
<dbReference type="GO" id="GO:0004252">
    <property type="term" value="F:serine-type endopeptidase activity"/>
    <property type="evidence" value="ECO:0007669"/>
    <property type="project" value="InterPro"/>
</dbReference>
<feature type="signal peptide" evidence="3">
    <location>
        <begin position="1"/>
        <end position="26"/>
    </location>
</feature>
<dbReference type="PRINTS" id="PR00834">
    <property type="entry name" value="PROTEASES2C"/>
</dbReference>
<keyword evidence="3" id="KW-0732">Signal</keyword>
<dbReference type="InterPro" id="IPR036034">
    <property type="entry name" value="PDZ_sf"/>
</dbReference>
<dbReference type="SUPFAM" id="SSF50156">
    <property type="entry name" value="PDZ domain-like"/>
    <property type="match status" value="2"/>
</dbReference>
<dbReference type="SUPFAM" id="SSF50494">
    <property type="entry name" value="Trypsin-like serine proteases"/>
    <property type="match status" value="1"/>
</dbReference>
<dbReference type="PANTHER" id="PTHR43343">
    <property type="entry name" value="PEPTIDASE S12"/>
    <property type="match status" value="1"/>
</dbReference>
<dbReference type="Pfam" id="PF13180">
    <property type="entry name" value="PDZ_2"/>
    <property type="match status" value="1"/>
</dbReference>
<name>A0A517YCB1_9BACT</name>
<dbReference type="PANTHER" id="PTHR43343:SF3">
    <property type="entry name" value="PROTEASE DO-LIKE 8, CHLOROPLASTIC"/>
    <property type="match status" value="1"/>
</dbReference>
<dbReference type="EMBL" id="CP036274">
    <property type="protein sequence ID" value="QDU27864.1"/>
    <property type="molecule type" value="Genomic_DNA"/>
</dbReference>
<keyword evidence="6" id="KW-1185">Reference proteome</keyword>
<dbReference type="AlphaFoldDB" id="A0A517YCB1"/>
<reference evidence="5 6" key="1">
    <citation type="submission" date="2019-02" db="EMBL/GenBank/DDBJ databases">
        <title>Deep-cultivation of Planctomycetes and their phenomic and genomic characterization uncovers novel biology.</title>
        <authorList>
            <person name="Wiegand S."/>
            <person name="Jogler M."/>
            <person name="Boedeker C."/>
            <person name="Pinto D."/>
            <person name="Vollmers J."/>
            <person name="Rivas-Marin E."/>
            <person name="Kohn T."/>
            <person name="Peeters S.H."/>
            <person name="Heuer A."/>
            <person name="Rast P."/>
            <person name="Oberbeckmann S."/>
            <person name="Bunk B."/>
            <person name="Jeske O."/>
            <person name="Meyerdierks A."/>
            <person name="Storesund J.E."/>
            <person name="Kallscheuer N."/>
            <person name="Luecker S."/>
            <person name="Lage O.M."/>
            <person name="Pohl T."/>
            <person name="Merkel B.J."/>
            <person name="Hornburger P."/>
            <person name="Mueller R.-W."/>
            <person name="Bruemmer F."/>
            <person name="Labrenz M."/>
            <person name="Spormann A.M."/>
            <person name="Op den Camp H."/>
            <person name="Overmann J."/>
            <person name="Amann R."/>
            <person name="Jetten M.S.M."/>
            <person name="Mascher T."/>
            <person name="Medema M.H."/>
            <person name="Devos D.P."/>
            <person name="Kaster A.-K."/>
            <person name="Ovreas L."/>
            <person name="Rohde M."/>
            <person name="Galperin M.Y."/>
            <person name="Jogler C."/>
        </authorList>
    </citation>
    <scope>NUCLEOTIDE SEQUENCE [LARGE SCALE GENOMIC DNA]</scope>
    <source>
        <strain evidence="5 6">ETA_A8</strain>
    </source>
</reference>
<dbReference type="CDD" id="cd06779">
    <property type="entry name" value="cpPDZ_Deg_HtrA-like"/>
    <property type="match status" value="1"/>
</dbReference>
<dbReference type="Gene3D" id="2.40.10.120">
    <property type="match status" value="1"/>
</dbReference>
<keyword evidence="1 5" id="KW-0645">Protease</keyword>
<dbReference type="InterPro" id="IPR009003">
    <property type="entry name" value="Peptidase_S1_PA"/>
</dbReference>
<sequence precursor="true">MIFNSQRLLGLLLGTWLLAGVNSAPAQEPSGLQAAVALESVLVDTIAKAEKSVVAVARLRKQSPDASPAAELGEGLSGEGADLFSDPTRPDYVPHDFGSGVVIDSRGLILTTYHVVGDIRVSRYLVWIGKKPYPATVKAADPWLDLAVLKIEANELQALALGDAKSLKKGQIVLALGNPYAIARDGEPSATWGIIANLARPAPPAPERTGAGATEGRFTLHHYGNLIQTDARLELGSSGGALVNLKGELIGITTSLAALVGYEKSGGFAIPVDEDFRRSLETLKSGRVPEYGFLGVAPTFLAAEERRQGRFGARLLDVVPSTPAAKSGLQPGDVITHVEGEPISDELQLIRRLSGLPADTNVQLTLERGGGANRRGKVVTSKVTLSKKRVEGPRPAFAEQPDPSWRGLRVEYATATPQFRDHSRDLDPEGSLGVIDVEKDSAAWKAGLRPGEFISHVGKSRVTTPKQFYQATADLRGSVSLKLSGLLTGTETRTIAAE</sequence>
<feature type="domain" description="PDZ" evidence="4">
    <location>
        <begin position="277"/>
        <end position="345"/>
    </location>
</feature>
<dbReference type="EC" id="3.4.21.107" evidence="5"/>
<evidence type="ECO:0000313" key="6">
    <source>
        <dbReference type="Proteomes" id="UP000315017"/>
    </source>
</evidence>
<dbReference type="InterPro" id="IPR051201">
    <property type="entry name" value="Chloro_Bact_Ser_Proteases"/>
</dbReference>
<evidence type="ECO:0000256" key="1">
    <source>
        <dbReference type="ARBA" id="ARBA00022670"/>
    </source>
</evidence>
<dbReference type="InterPro" id="IPR001478">
    <property type="entry name" value="PDZ"/>
</dbReference>
<proteinExistence type="predicted"/>
<evidence type="ECO:0000259" key="4">
    <source>
        <dbReference type="PROSITE" id="PS50106"/>
    </source>
</evidence>
<dbReference type="Pfam" id="PF13365">
    <property type="entry name" value="Trypsin_2"/>
    <property type="match status" value="1"/>
</dbReference>
<dbReference type="KEGG" id="aagg:ETAA8_29550"/>
<feature type="chain" id="PRO_5022074312" evidence="3">
    <location>
        <begin position="27"/>
        <end position="498"/>
    </location>
</feature>
<evidence type="ECO:0000256" key="3">
    <source>
        <dbReference type="SAM" id="SignalP"/>
    </source>
</evidence>
<dbReference type="SMART" id="SM00228">
    <property type="entry name" value="PDZ"/>
    <property type="match status" value="2"/>
</dbReference>
<dbReference type="GO" id="GO:0006508">
    <property type="term" value="P:proteolysis"/>
    <property type="evidence" value="ECO:0007669"/>
    <property type="project" value="UniProtKB-KW"/>
</dbReference>
<gene>
    <name evidence="5" type="primary">degP_1</name>
    <name evidence="5" type="ORF">ETAA8_29550</name>
</gene>
<accession>A0A517YCB1</accession>
<dbReference type="Gene3D" id="2.30.42.10">
    <property type="match status" value="2"/>
</dbReference>
<evidence type="ECO:0000256" key="2">
    <source>
        <dbReference type="ARBA" id="ARBA00022801"/>
    </source>
</evidence>
<keyword evidence="2 5" id="KW-0378">Hydrolase</keyword>
<dbReference type="OrthoDB" id="208231at2"/>
<dbReference type="PROSITE" id="PS50106">
    <property type="entry name" value="PDZ"/>
    <property type="match status" value="1"/>
</dbReference>
<organism evidence="5 6">
    <name type="scientific">Anatilimnocola aggregata</name>
    <dbReference type="NCBI Taxonomy" id="2528021"/>
    <lineage>
        <taxon>Bacteria</taxon>
        <taxon>Pseudomonadati</taxon>
        <taxon>Planctomycetota</taxon>
        <taxon>Planctomycetia</taxon>
        <taxon>Pirellulales</taxon>
        <taxon>Pirellulaceae</taxon>
        <taxon>Anatilimnocola</taxon>
    </lineage>
</organism>
<evidence type="ECO:0000313" key="5">
    <source>
        <dbReference type="EMBL" id="QDU27864.1"/>
    </source>
</evidence>
<protein>
    <submittedName>
        <fullName evidence="5">Periplasmic serine endoprotease DegP</fullName>
        <ecNumber evidence="5">3.4.21.107</ecNumber>
    </submittedName>
</protein>